<name>A0A5J6MHT3_9PROT</name>
<dbReference type="AlphaFoldDB" id="A0A5J6MHT3"/>
<sequence length="91" mass="8919">MMVTLSPDGGVAGGLPEVSATCVSPTAPLDTGPWGSDPLAVAPLGIDSLADAAEFTGPDSAGLTAPSCETVEDEDVEVAPDEPAPPVGWAT</sequence>
<dbReference type="Proteomes" id="UP000326202">
    <property type="component" value="Chromosome"/>
</dbReference>
<evidence type="ECO:0000313" key="3">
    <source>
        <dbReference type="Proteomes" id="UP000326202"/>
    </source>
</evidence>
<dbReference type="KEGG" id="htq:FRZ44_23300"/>
<proteinExistence type="predicted"/>
<evidence type="ECO:0000313" key="2">
    <source>
        <dbReference type="EMBL" id="QEX17034.1"/>
    </source>
</evidence>
<gene>
    <name evidence="2" type="ORF">FRZ44_23300</name>
</gene>
<keyword evidence="3" id="KW-1185">Reference proteome</keyword>
<organism evidence="2 3">
    <name type="scientific">Hypericibacter terrae</name>
    <dbReference type="NCBI Taxonomy" id="2602015"/>
    <lineage>
        <taxon>Bacteria</taxon>
        <taxon>Pseudomonadati</taxon>
        <taxon>Pseudomonadota</taxon>
        <taxon>Alphaproteobacteria</taxon>
        <taxon>Rhodospirillales</taxon>
        <taxon>Dongiaceae</taxon>
        <taxon>Hypericibacter</taxon>
    </lineage>
</organism>
<reference evidence="2 3" key="1">
    <citation type="submission" date="2019-08" db="EMBL/GenBank/DDBJ databases">
        <title>Hyperibacter terrae gen. nov., sp. nov. and Hyperibacter viscosus sp. nov., two new members in the family Rhodospirillaceae isolated from the rhizosphere of Hypericum perforatum.</title>
        <authorList>
            <person name="Noviana Z."/>
        </authorList>
    </citation>
    <scope>NUCLEOTIDE SEQUENCE [LARGE SCALE GENOMIC DNA]</scope>
    <source>
        <strain evidence="2 3">R5913</strain>
    </source>
</reference>
<dbReference type="EMBL" id="CP042906">
    <property type="protein sequence ID" value="QEX17034.1"/>
    <property type="molecule type" value="Genomic_DNA"/>
</dbReference>
<feature type="compositionally biased region" description="Pro residues" evidence="1">
    <location>
        <begin position="82"/>
        <end position="91"/>
    </location>
</feature>
<protein>
    <submittedName>
        <fullName evidence="2">Uncharacterized protein</fullName>
    </submittedName>
</protein>
<accession>A0A5J6MHT3</accession>
<feature type="region of interest" description="Disordered" evidence="1">
    <location>
        <begin position="55"/>
        <end position="91"/>
    </location>
</feature>
<feature type="compositionally biased region" description="Acidic residues" evidence="1">
    <location>
        <begin position="70"/>
        <end position="80"/>
    </location>
</feature>
<evidence type="ECO:0000256" key="1">
    <source>
        <dbReference type="SAM" id="MobiDB-lite"/>
    </source>
</evidence>